<dbReference type="PANTHER" id="PTHR11705">
    <property type="entry name" value="PROTEASE FAMILY M14 CARBOXYPEPTIDASE A,B"/>
    <property type="match status" value="1"/>
</dbReference>
<feature type="active site" description="Proton donor/acceptor" evidence="7">
    <location>
        <position position="296"/>
    </location>
</feature>
<dbReference type="GO" id="GO:0004181">
    <property type="term" value="F:metallocarboxypeptidase activity"/>
    <property type="evidence" value="ECO:0007669"/>
    <property type="project" value="InterPro"/>
</dbReference>
<dbReference type="RefSeq" id="WP_105016302.1">
    <property type="nucleotide sequence ID" value="NZ_MSCN01000001.1"/>
</dbReference>
<keyword evidence="11" id="KW-1185">Reference proteome</keyword>
<protein>
    <submittedName>
        <fullName evidence="10">Peptidase</fullName>
    </submittedName>
</protein>
<feature type="signal peptide" evidence="8">
    <location>
        <begin position="1"/>
        <end position="18"/>
    </location>
</feature>
<sequence>MIKYSYILFLFISASVFGQLNPQTKSITKKFFPDFEEVKNVTPALKKKKGYTSDKELYAFIDDLKKNHPKKVQITYIGESQKGKKIPFVRMTNPNKKEKIKVFFQGGLHGNEMASPEGVLYIMYQLLNDENYKHLLDDIDLAVIPMANIDGYLKKDRYAANGLDLNRDQTKLMAKESVILKQAFSDFTPEVAVDFHEYTAYRKDFAKLGNFGVANIFDVMFLYSANLNIPENLREFTQKVFVKNASDVLTENKLRNHPYISSSKYKGDIHFKQGSISARSSATNYALTNAVSSLIEIRGVNLGRTSFKRRIQSMFLVAISYLKTAIKHKKELKSTIQKAIDTQKEIVVNSKRRVYKGKVKVLDLDTEEIIELEVIKRDAWLSSATLTRPTPKAYLIDANQQKIIAKLKVLGVKVTTLDEDTETEVEAYKIIAYKRNSKKYEQMNLQKVKTELHTLNKNFPKGTFKVSLDQKNANLVVEVLEPEAPNSFVTFGLIRTKKDAILPIYRILK</sequence>
<dbReference type="GO" id="GO:0006508">
    <property type="term" value="P:proteolysis"/>
    <property type="evidence" value="ECO:0007669"/>
    <property type="project" value="UniProtKB-KW"/>
</dbReference>
<dbReference type="EMBL" id="MSCN01000001">
    <property type="protein sequence ID" value="PQJ79706.1"/>
    <property type="molecule type" value="Genomic_DNA"/>
</dbReference>
<dbReference type="Proteomes" id="UP000238882">
    <property type="component" value="Unassembled WGS sequence"/>
</dbReference>
<evidence type="ECO:0000256" key="7">
    <source>
        <dbReference type="PROSITE-ProRule" id="PRU01379"/>
    </source>
</evidence>
<dbReference type="SMART" id="SM00631">
    <property type="entry name" value="Zn_pept"/>
    <property type="match status" value="1"/>
</dbReference>
<comment type="cofactor">
    <cofactor evidence="1">
        <name>Zn(2+)</name>
        <dbReference type="ChEBI" id="CHEBI:29105"/>
    </cofactor>
</comment>
<keyword evidence="3" id="KW-0645">Protease</keyword>
<name>A0A2S7WQI5_9FLAO</name>
<evidence type="ECO:0000259" key="9">
    <source>
        <dbReference type="PROSITE" id="PS52035"/>
    </source>
</evidence>
<evidence type="ECO:0000256" key="5">
    <source>
        <dbReference type="ARBA" id="ARBA00022833"/>
    </source>
</evidence>
<evidence type="ECO:0000313" key="11">
    <source>
        <dbReference type="Proteomes" id="UP000238882"/>
    </source>
</evidence>
<accession>A0A2S7WQI5</accession>
<keyword evidence="4" id="KW-0378">Hydrolase</keyword>
<comment type="caution">
    <text evidence="10">The sequence shown here is derived from an EMBL/GenBank/DDBJ whole genome shotgun (WGS) entry which is preliminary data.</text>
</comment>
<dbReference type="Gene3D" id="3.40.630.10">
    <property type="entry name" value="Zn peptidases"/>
    <property type="match status" value="1"/>
</dbReference>
<evidence type="ECO:0000256" key="3">
    <source>
        <dbReference type="ARBA" id="ARBA00022670"/>
    </source>
</evidence>
<evidence type="ECO:0000256" key="1">
    <source>
        <dbReference type="ARBA" id="ARBA00001947"/>
    </source>
</evidence>
<dbReference type="GO" id="GO:0008270">
    <property type="term" value="F:zinc ion binding"/>
    <property type="evidence" value="ECO:0007669"/>
    <property type="project" value="InterPro"/>
</dbReference>
<evidence type="ECO:0000256" key="6">
    <source>
        <dbReference type="ARBA" id="ARBA00023049"/>
    </source>
</evidence>
<evidence type="ECO:0000256" key="4">
    <source>
        <dbReference type="ARBA" id="ARBA00022801"/>
    </source>
</evidence>
<reference evidence="10 11" key="1">
    <citation type="submission" date="2016-12" db="EMBL/GenBank/DDBJ databases">
        <title>Trade-off between light-utilization and light-protection in marine flavobacteria.</title>
        <authorList>
            <person name="Kumagai Y."/>
            <person name="Yoshizawa S."/>
            <person name="Kogure K."/>
            <person name="Iwasaki W."/>
        </authorList>
    </citation>
    <scope>NUCLEOTIDE SEQUENCE [LARGE SCALE GENOMIC DNA]</scope>
    <source>
        <strain evidence="10 11">NBRC 108759</strain>
    </source>
</reference>
<dbReference type="InterPro" id="IPR000834">
    <property type="entry name" value="Peptidase_M14"/>
</dbReference>
<evidence type="ECO:0000256" key="8">
    <source>
        <dbReference type="SAM" id="SignalP"/>
    </source>
</evidence>
<keyword evidence="8" id="KW-0732">Signal</keyword>
<evidence type="ECO:0000313" key="10">
    <source>
        <dbReference type="EMBL" id="PQJ79706.1"/>
    </source>
</evidence>
<comment type="similarity">
    <text evidence="2 7">Belongs to the peptidase M14 family.</text>
</comment>
<dbReference type="SUPFAM" id="SSF53187">
    <property type="entry name" value="Zn-dependent exopeptidases"/>
    <property type="match status" value="1"/>
</dbReference>
<dbReference type="PROSITE" id="PS52035">
    <property type="entry name" value="PEPTIDASE_M14"/>
    <property type="match status" value="1"/>
</dbReference>
<dbReference type="Pfam" id="PF00246">
    <property type="entry name" value="Peptidase_M14"/>
    <property type="match status" value="1"/>
</dbReference>
<keyword evidence="5" id="KW-0862">Zinc</keyword>
<feature type="chain" id="PRO_5015516853" evidence="8">
    <location>
        <begin position="19"/>
        <end position="509"/>
    </location>
</feature>
<feature type="domain" description="Peptidase M14" evidence="9">
    <location>
        <begin position="50"/>
        <end position="325"/>
    </location>
</feature>
<dbReference type="OrthoDB" id="1111523at2"/>
<dbReference type="AlphaFoldDB" id="A0A2S7WQI5"/>
<dbReference type="GO" id="GO:0005615">
    <property type="term" value="C:extracellular space"/>
    <property type="evidence" value="ECO:0007669"/>
    <property type="project" value="TreeGrafter"/>
</dbReference>
<evidence type="ECO:0000256" key="2">
    <source>
        <dbReference type="ARBA" id="ARBA00005988"/>
    </source>
</evidence>
<dbReference type="PANTHER" id="PTHR11705:SF143">
    <property type="entry name" value="SLL0236 PROTEIN"/>
    <property type="match status" value="1"/>
</dbReference>
<proteinExistence type="inferred from homology"/>
<gene>
    <name evidence="10" type="ORF">BTO18_11215</name>
</gene>
<dbReference type="CDD" id="cd06242">
    <property type="entry name" value="M14-like"/>
    <property type="match status" value="1"/>
</dbReference>
<keyword evidence="6" id="KW-0482">Metalloprotease</keyword>
<organism evidence="10 11">
    <name type="scientific">Polaribacter porphyrae</name>
    <dbReference type="NCBI Taxonomy" id="1137780"/>
    <lineage>
        <taxon>Bacteria</taxon>
        <taxon>Pseudomonadati</taxon>
        <taxon>Bacteroidota</taxon>
        <taxon>Flavobacteriia</taxon>
        <taxon>Flavobacteriales</taxon>
        <taxon>Flavobacteriaceae</taxon>
    </lineage>
</organism>